<feature type="chain" id="PRO_5003159619" evidence="7">
    <location>
        <begin position="19"/>
        <end position="180"/>
    </location>
</feature>
<evidence type="ECO:0000256" key="4">
    <source>
        <dbReference type="ARBA" id="ARBA00022729"/>
    </source>
</evidence>
<evidence type="ECO:0000256" key="6">
    <source>
        <dbReference type="ARBA" id="ARBA00034121"/>
    </source>
</evidence>
<dbReference type="InterPro" id="IPR012674">
    <property type="entry name" value="Calycin"/>
</dbReference>
<dbReference type="EMBL" id="HP429234">
    <property type="protein sequence ID" value="ADN29734.1"/>
    <property type="molecule type" value="mRNA"/>
</dbReference>
<feature type="signal peptide" evidence="7">
    <location>
        <begin position="1"/>
        <end position="18"/>
    </location>
</feature>
<dbReference type="GO" id="GO:0090729">
    <property type="term" value="F:toxin activity"/>
    <property type="evidence" value="ECO:0007669"/>
    <property type="project" value="UniProtKB-KW"/>
</dbReference>
<dbReference type="CDD" id="cd19423">
    <property type="entry name" value="lipocalin_LTBP1-like"/>
    <property type="match status" value="1"/>
</dbReference>
<evidence type="ECO:0000256" key="2">
    <source>
        <dbReference type="ARBA" id="ARBA00022525"/>
    </source>
</evidence>
<comment type="subcellular location">
    <subcellularLocation>
        <location evidence="1">Secreted</location>
    </subcellularLocation>
</comment>
<dbReference type="Gene3D" id="2.40.128.20">
    <property type="match status" value="1"/>
</dbReference>
<keyword evidence="5" id="KW-1199">Hemostasis impairing toxin</keyword>
<accession>E2J716</accession>
<protein>
    <submittedName>
        <fullName evidence="8">Salivary lipocalin 4</fullName>
    </submittedName>
</protein>
<sequence>MKTFIALTFIGILTYAYGATTGISECKTVTPMDGFSATRFFTRTWYVTHVQKKTSNTVCQTFTASKPSNTTYAVDYTFTGDNGENNVHCVATRTEEKKLTFNCKNGDTPIFDAVFVIMATDYNNYALFYRCVTMKSSGVKDDNFLVLSSTSGDQAIPASLTSLTSSLGLKSCEEIKTMVY</sequence>
<name>E2J716_9HEMI</name>
<dbReference type="AlphaFoldDB" id="E2J716"/>
<keyword evidence="2" id="KW-0964">Secreted</keyword>
<dbReference type="SUPFAM" id="SSF50814">
    <property type="entry name" value="Lipocalins"/>
    <property type="match status" value="1"/>
</dbReference>
<evidence type="ECO:0000256" key="1">
    <source>
        <dbReference type="ARBA" id="ARBA00004613"/>
    </source>
</evidence>
<dbReference type="Pfam" id="PF03973">
    <property type="entry name" value="Triabin"/>
    <property type="match status" value="1"/>
</dbReference>
<evidence type="ECO:0000256" key="5">
    <source>
        <dbReference type="ARBA" id="ARBA00023240"/>
    </source>
</evidence>
<comment type="similarity">
    <text evidence="6">Belongs to the calycin superfamily. Triabin family.</text>
</comment>
<proteinExistence type="evidence at transcript level"/>
<dbReference type="GO" id="GO:0030682">
    <property type="term" value="P:symbiont-mediated perturbation of host defenses"/>
    <property type="evidence" value="ECO:0007669"/>
    <property type="project" value="InterPro"/>
</dbReference>
<evidence type="ECO:0000256" key="7">
    <source>
        <dbReference type="SAM" id="SignalP"/>
    </source>
</evidence>
<dbReference type="InterPro" id="IPR005657">
    <property type="entry name" value="Triabi/Procalin"/>
</dbReference>
<evidence type="ECO:0000313" key="8">
    <source>
        <dbReference type="EMBL" id="ADN29734.1"/>
    </source>
</evidence>
<evidence type="ECO:0000256" key="3">
    <source>
        <dbReference type="ARBA" id="ARBA00022656"/>
    </source>
</evidence>
<dbReference type="GO" id="GO:0005576">
    <property type="term" value="C:extracellular region"/>
    <property type="evidence" value="ECO:0007669"/>
    <property type="project" value="UniProtKB-SubCell"/>
</dbReference>
<reference evidence="8" key="1">
    <citation type="journal article" date="2012" name="Am. J. Trop. Med. Hyg.">
        <title>An insight into the sialotranscriptome of Triatoma matogrossensis, a kissing bug associated with fogo selvagem in South America.</title>
        <authorList>
            <person name="Assumpcao T.C."/>
            <person name="Eaton D.P."/>
            <person name="Pham V.M."/>
            <person name="Francischetti I.M."/>
            <person name="Aoki V."/>
            <person name="Hans-Filho G."/>
            <person name="Rivitti E.A."/>
            <person name="Valenzuela J.G."/>
            <person name="Diaz L.A."/>
            <person name="Ribeiro J.M."/>
        </authorList>
    </citation>
    <scope>NUCLEOTIDE SEQUENCE</scope>
    <source>
        <tissue evidence="8">Salivary gland</tissue>
    </source>
</reference>
<keyword evidence="3" id="KW-0800">Toxin</keyword>
<keyword evidence="4 7" id="KW-0732">Signal</keyword>
<organism evidence="8">
    <name type="scientific">Triatoma matogrossensis</name>
    <dbReference type="NCBI Taxonomy" id="162370"/>
    <lineage>
        <taxon>Eukaryota</taxon>
        <taxon>Metazoa</taxon>
        <taxon>Ecdysozoa</taxon>
        <taxon>Arthropoda</taxon>
        <taxon>Hexapoda</taxon>
        <taxon>Insecta</taxon>
        <taxon>Pterygota</taxon>
        <taxon>Neoptera</taxon>
        <taxon>Paraneoptera</taxon>
        <taxon>Hemiptera</taxon>
        <taxon>Heteroptera</taxon>
        <taxon>Panheteroptera</taxon>
        <taxon>Cimicomorpha</taxon>
        <taxon>Reduviidae</taxon>
        <taxon>Triatominae</taxon>
        <taxon>Triatoma</taxon>
    </lineage>
</organism>